<feature type="region of interest" description="Disordered" evidence="1">
    <location>
        <begin position="29"/>
        <end position="49"/>
    </location>
</feature>
<evidence type="ECO:0008006" key="4">
    <source>
        <dbReference type="Google" id="ProtNLM"/>
    </source>
</evidence>
<name>A0ABX2G5V8_9BURK</name>
<accession>A0ABX2G5V8</accession>
<reference evidence="2 3" key="1">
    <citation type="submission" date="2020-05" db="EMBL/GenBank/DDBJ databases">
        <title>Genomic Encyclopedia of Type Strains, Phase IV (KMG-V): Genome sequencing to study the core and pangenomes of soil and plant-associated prokaryotes.</title>
        <authorList>
            <person name="Whitman W."/>
        </authorList>
    </citation>
    <scope>NUCLEOTIDE SEQUENCE [LARGE SCALE GENOMIC DNA]</scope>
    <source>
        <strain evidence="2 3">C29</strain>
    </source>
</reference>
<sequence>MWKLILGFIVFAAAALFMLSKGGNVDMGGEKHGIETHEPAPGAASAASH</sequence>
<organism evidence="2 3">
    <name type="scientific">Sphaerotilus uruguayifluvii</name>
    <dbReference type="NCBI Taxonomy" id="2735897"/>
    <lineage>
        <taxon>Bacteria</taxon>
        <taxon>Pseudomonadati</taxon>
        <taxon>Pseudomonadota</taxon>
        <taxon>Betaproteobacteria</taxon>
        <taxon>Burkholderiales</taxon>
        <taxon>Sphaerotilaceae</taxon>
        <taxon>Sphaerotilus</taxon>
    </lineage>
</organism>
<evidence type="ECO:0000313" key="2">
    <source>
        <dbReference type="EMBL" id="NRT56787.1"/>
    </source>
</evidence>
<evidence type="ECO:0000313" key="3">
    <source>
        <dbReference type="Proteomes" id="UP001516061"/>
    </source>
</evidence>
<proteinExistence type="predicted"/>
<protein>
    <recommendedName>
        <fullName evidence="4">Efflux transporter periplasmic adaptor subunit</fullName>
    </recommendedName>
</protein>
<gene>
    <name evidence="2" type="ORF">HNQ01_002534</name>
</gene>
<dbReference type="EMBL" id="JABSNM010000010">
    <property type="protein sequence ID" value="NRT56787.1"/>
    <property type="molecule type" value="Genomic_DNA"/>
</dbReference>
<dbReference type="RefSeq" id="WP_173805807.1">
    <property type="nucleotide sequence ID" value="NZ_JABSNM010000010.1"/>
</dbReference>
<comment type="caution">
    <text evidence="2">The sequence shown here is derived from an EMBL/GenBank/DDBJ whole genome shotgun (WGS) entry which is preliminary data.</text>
</comment>
<keyword evidence="3" id="KW-1185">Reference proteome</keyword>
<evidence type="ECO:0000256" key="1">
    <source>
        <dbReference type="SAM" id="MobiDB-lite"/>
    </source>
</evidence>
<feature type="compositionally biased region" description="Basic and acidic residues" evidence="1">
    <location>
        <begin position="29"/>
        <end position="38"/>
    </location>
</feature>
<dbReference type="Proteomes" id="UP001516061">
    <property type="component" value="Unassembled WGS sequence"/>
</dbReference>